<feature type="region of interest" description="Disordered" evidence="1">
    <location>
        <begin position="1"/>
        <end position="42"/>
    </location>
</feature>
<gene>
    <name evidence="2" type="ORF">EV702DRAFT_1205219</name>
</gene>
<dbReference type="EMBL" id="JABBWD010000136">
    <property type="protein sequence ID" value="KAG1764059.1"/>
    <property type="molecule type" value="Genomic_DNA"/>
</dbReference>
<organism evidence="2 3">
    <name type="scientific">Suillus placidus</name>
    <dbReference type="NCBI Taxonomy" id="48579"/>
    <lineage>
        <taxon>Eukaryota</taxon>
        <taxon>Fungi</taxon>
        <taxon>Dikarya</taxon>
        <taxon>Basidiomycota</taxon>
        <taxon>Agaricomycotina</taxon>
        <taxon>Agaricomycetes</taxon>
        <taxon>Agaricomycetidae</taxon>
        <taxon>Boletales</taxon>
        <taxon>Suillineae</taxon>
        <taxon>Suillaceae</taxon>
        <taxon>Suillus</taxon>
    </lineage>
</organism>
<accession>A0A9P6ZGI0</accession>
<dbReference type="Proteomes" id="UP000714275">
    <property type="component" value="Unassembled WGS sequence"/>
</dbReference>
<keyword evidence="3" id="KW-1185">Reference proteome</keyword>
<name>A0A9P6ZGI0_9AGAM</name>
<sequence length="180" mass="20081">MIEESGVLISPSKAKRSTSKQGSPSAINGNGGPSTADPASPDVLRIRDLHDPLARYAGLGPLRETKVEVPDVRDEHGMVIHPRDYAEKLAGARFVKLEVYIKLWSIPAKYKKDPNMSDSEKFGSRNYQMILRQMQLLPCDAYLKPMIFDPKGKRKASEDAEDQSPAKKNAFVRDAFAMYD</sequence>
<feature type="compositionally biased region" description="Polar residues" evidence="1">
    <location>
        <begin position="19"/>
        <end position="28"/>
    </location>
</feature>
<dbReference type="AlphaFoldDB" id="A0A9P6ZGI0"/>
<dbReference type="OrthoDB" id="3266728at2759"/>
<evidence type="ECO:0000313" key="3">
    <source>
        <dbReference type="Proteomes" id="UP000714275"/>
    </source>
</evidence>
<evidence type="ECO:0000256" key="1">
    <source>
        <dbReference type="SAM" id="MobiDB-lite"/>
    </source>
</evidence>
<evidence type="ECO:0000313" key="2">
    <source>
        <dbReference type="EMBL" id="KAG1764059.1"/>
    </source>
</evidence>
<proteinExistence type="predicted"/>
<comment type="caution">
    <text evidence="2">The sequence shown here is derived from an EMBL/GenBank/DDBJ whole genome shotgun (WGS) entry which is preliminary data.</text>
</comment>
<reference evidence="2" key="1">
    <citation type="journal article" date="2020" name="New Phytol.">
        <title>Comparative genomics reveals dynamic genome evolution in host specialist ectomycorrhizal fungi.</title>
        <authorList>
            <person name="Lofgren L.A."/>
            <person name="Nguyen N.H."/>
            <person name="Vilgalys R."/>
            <person name="Ruytinx J."/>
            <person name="Liao H.L."/>
            <person name="Branco S."/>
            <person name="Kuo A."/>
            <person name="LaButti K."/>
            <person name="Lipzen A."/>
            <person name="Andreopoulos W."/>
            <person name="Pangilinan J."/>
            <person name="Riley R."/>
            <person name="Hundley H."/>
            <person name="Na H."/>
            <person name="Barry K."/>
            <person name="Grigoriev I.V."/>
            <person name="Stajich J.E."/>
            <person name="Kennedy P.G."/>
        </authorList>
    </citation>
    <scope>NUCLEOTIDE SEQUENCE</scope>
    <source>
        <strain evidence="2">DOB743</strain>
    </source>
</reference>
<protein>
    <submittedName>
        <fullName evidence="2">Uncharacterized protein</fullName>
    </submittedName>
</protein>